<dbReference type="InterPro" id="IPR011701">
    <property type="entry name" value="MFS"/>
</dbReference>
<evidence type="ECO:0000256" key="4">
    <source>
        <dbReference type="ARBA" id="ARBA00022989"/>
    </source>
</evidence>
<sequence>MLNRPRRTALLTLGIFLIGANLRLPITMIPPLLPELKATLNLSTNFAGLLTTIPLLMFAIISPLIARLGNLKGNEWSLLLSAFVLMLGSYLRVIPNTLALMAGTCLIGAGIAGGNVLLPAIIKDRFPTKIGVMTSLYTVSMGLIASLGTGLSGLLGTKIGLSKTINVFSTVGLLGFLVWGLAFWTLADRKANQSVQHHHIKIWRAKLSWLIALVFGIQSLLYYSLLTWLPSLWHAAGFSTIAASNLATLFQISGMPITLITPIVGMKKHGPTYLTWGIMLGFALGALGVLLGGDNFILNAGSSIIMGAASGGAFAICIVYFQIKTSNVFETATLSGFAQSFGYVIAAVGPILYGAIQSVTQSWTLILIITIVLTFVMFMSQLIINHSQPLSANS</sequence>
<feature type="transmembrane region" description="Helical" evidence="6">
    <location>
        <begin position="46"/>
        <end position="66"/>
    </location>
</feature>
<feature type="transmembrane region" description="Helical" evidence="6">
    <location>
        <begin position="78"/>
        <end position="94"/>
    </location>
</feature>
<dbReference type="InterPro" id="IPR052524">
    <property type="entry name" value="MFS_Cyanate_Porter"/>
</dbReference>
<feature type="transmembrane region" description="Helical" evidence="6">
    <location>
        <begin position="333"/>
        <end position="356"/>
    </location>
</feature>
<keyword evidence="9" id="KW-1185">Reference proteome</keyword>
<evidence type="ECO:0000259" key="7">
    <source>
        <dbReference type="PROSITE" id="PS50850"/>
    </source>
</evidence>
<evidence type="ECO:0000256" key="6">
    <source>
        <dbReference type="SAM" id="Phobius"/>
    </source>
</evidence>
<name>A0ABW3PGM0_9LACO</name>
<dbReference type="PANTHER" id="PTHR23523">
    <property type="match status" value="1"/>
</dbReference>
<evidence type="ECO:0000256" key="2">
    <source>
        <dbReference type="ARBA" id="ARBA00022448"/>
    </source>
</evidence>
<feature type="transmembrane region" description="Helical" evidence="6">
    <location>
        <begin position="167"/>
        <end position="186"/>
    </location>
</feature>
<dbReference type="InterPro" id="IPR036259">
    <property type="entry name" value="MFS_trans_sf"/>
</dbReference>
<protein>
    <submittedName>
        <fullName evidence="8">MFS transporter</fullName>
    </submittedName>
</protein>
<feature type="transmembrane region" description="Helical" evidence="6">
    <location>
        <begin position="134"/>
        <end position="155"/>
    </location>
</feature>
<feature type="transmembrane region" description="Helical" evidence="6">
    <location>
        <begin position="362"/>
        <end position="384"/>
    </location>
</feature>
<evidence type="ECO:0000256" key="3">
    <source>
        <dbReference type="ARBA" id="ARBA00022692"/>
    </source>
</evidence>
<keyword evidence="3 6" id="KW-0812">Transmembrane</keyword>
<dbReference type="PANTHER" id="PTHR23523:SF2">
    <property type="entry name" value="2-NITROIMIDAZOLE TRANSPORTER"/>
    <property type="match status" value="1"/>
</dbReference>
<comment type="subcellular location">
    <subcellularLocation>
        <location evidence="1">Cell membrane</location>
        <topology evidence="1">Multi-pass membrane protein</topology>
    </subcellularLocation>
</comment>
<evidence type="ECO:0000313" key="8">
    <source>
        <dbReference type="EMBL" id="MFD1124076.1"/>
    </source>
</evidence>
<dbReference type="InterPro" id="IPR020846">
    <property type="entry name" value="MFS_dom"/>
</dbReference>
<organism evidence="8 9">
    <name type="scientific">Lentilactobacillus raoultii</name>
    <dbReference type="NCBI Taxonomy" id="1987503"/>
    <lineage>
        <taxon>Bacteria</taxon>
        <taxon>Bacillati</taxon>
        <taxon>Bacillota</taxon>
        <taxon>Bacilli</taxon>
        <taxon>Lactobacillales</taxon>
        <taxon>Lactobacillaceae</taxon>
        <taxon>Lentilactobacillus</taxon>
    </lineage>
</organism>
<dbReference type="SUPFAM" id="SSF103473">
    <property type="entry name" value="MFS general substrate transporter"/>
    <property type="match status" value="1"/>
</dbReference>
<comment type="caution">
    <text evidence="8">The sequence shown here is derived from an EMBL/GenBank/DDBJ whole genome shotgun (WGS) entry which is preliminary data.</text>
</comment>
<feature type="domain" description="Major facilitator superfamily (MFS) profile" evidence="7">
    <location>
        <begin position="7"/>
        <end position="388"/>
    </location>
</feature>
<feature type="transmembrane region" description="Helical" evidence="6">
    <location>
        <begin position="100"/>
        <end position="122"/>
    </location>
</feature>
<evidence type="ECO:0000313" key="9">
    <source>
        <dbReference type="Proteomes" id="UP001597156"/>
    </source>
</evidence>
<keyword evidence="2" id="KW-0813">Transport</keyword>
<evidence type="ECO:0000256" key="5">
    <source>
        <dbReference type="ARBA" id="ARBA00023136"/>
    </source>
</evidence>
<dbReference type="Proteomes" id="UP001597156">
    <property type="component" value="Unassembled WGS sequence"/>
</dbReference>
<evidence type="ECO:0000256" key="1">
    <source>
        <dbReference type="ARBA" id="ARBA00004651"/>
    </source>
</evidence>
<feature type="transmembrane region" description="Helical" evidence="6">
    <location>
        <begin position="273"/>
        <end position="291"/>
    </location>
</feature>
<gene>
    <name evidence="8" type="ORF">ACFQ22_01695</name>
</gene>
<dbReference type="PROSITE" id="PS50850">
    <property type="entry name" value="MFS"/>
    <property type="match status" value="1"/>
</dbReference>
<reference evidence="9" key="1">
    <citation type="journal article" date="2019" name="Int. J. Syst. Evol. Microbiol.">
        <title>The Global Catalogue of Microorganisms (GCM) 10K type strain sequencing project: providing services to taxonomists for standard genome sequencing and annotation.</title>
        <authorList>
            <consortium name="The Broad Institute Genomics Platform"/>
            <consortium name="The Broad Institute Genome Sequencing Center for Infectious Disease"/>
            <person name="Wu L."/>
            <person name="Ma J."/>
        </authorList>
    </citation>
    <scope>NUCLEOTIDE SEQUENCE [LARGE SCALE GENOMIC DNA]</scope>
    <source>
        <strain evidence="9">CCUG 71848</strain>
    </source>
</reference>
<dbReference type="Gene3D" id="1.20.1250.20">
    <property type="entry name" value="MFS general substrate transporter like domains"/>
    <property type="match status" value="1"/>
</dbReference>
<accession>A0ABW3PGM0</accession>
<dbReference type="RefSeq" id="WP_121977690.1">
    <property type="nucleotide sequence ID" value="NZ_JBHTLH010000005.1"/>
</dbReference>
<keyword evidence="5 6" id="KW-0472">Membrane</keyword>
<feature type="transmembrane region" description="Helical" evidence="6">
    <location>
        <begin position="297"/>
        <end position="321"/>
    </location>
</feature>
<proteinExistence type="predicted"/>
<keyword evidence="4 6" id="KW-1133">Transmembrane helix</keyword>
<dbReference type="EMBL" id="JBHTLH010000005">
    <property type="protein sequence ID" value="MFD1124076.1"/>
    <property type="molecule type" value="Genomic_DNA"/>
</dbReference>
<dbReference type="Pfam" id="PF07690">
    <property type="entry name" value="MFS_1"/>
    <property type="match status" value="1"/>
</dbReference>
<feature type="transmembrane region" description="Helical" evidence="6">
    <location>
        <begin position="207"/>
        <end position="226"/>
    </location>
</feature>